<sequence length="152" mass="17624">MAENTMPRFSQSSTTNNEHKKKGCAKRIVGDVKTGEANTQYKCCITSDQGHSPQALNLENTPQEKLVLVIEEFLQETIPIYKDRLPQKMEDFDTTQYAYIGTKRRTAIVVTRLSGQRVYFYHLLNNKDRLWTAGLLAKDIYDQIFFYSEFAR</sequence>
<keyword evidence="3" id="KW-1185">Reference proteome</keyword>
<evidence type="ECO:0000256" key="1">
    <source>
        <dbReference type="SAM" id="MobiDB-lite"/>
    </source>
</evidence>
<dbReference type="Proteomes" id="UP000245910">
    <property type="component" value="Chromosome I"/>
</dbReference>
<feature type="region of interest" description="Disordered" evidence="1">
    <location>
        <begin position="1"/>
        <end position="23"/>
    </location>
</feature>
<evidence type="ECO:0000313" key="2">
    <source>
        <dbReference type="EMBL" id="CEI64657.1"/>
    </source>
</evidence>
<dbReference type="AlphaFoldDB" id="A0A2L2TJP2"/>
<accession>A0A2L2TJP2</accession>
<dbReference type="EMBL" id="LN649229">
    <property type="protein sequence ID" value="CEI64657.1"/>
    <property type="molecule type" value="Genomic_DNA"/>
</dbReference>
<name>A0A2L2TJP2_9HYPO</name>
<feature type="compositionally biased region" description="Polar residues" evidence="1">
    <location>
        <begin position="7"/>
        <end position="16"/>
    </location>
</feature>
<protein>
    <submittedName>
        <fullName evidence="2">Uncharacterized protein</fullName>
    </submittedName>
</protein>
<proteinExistence type="predicted"/>
<reference evidence="3" key="1">
    <citation type="submission" date="2014-10" db="EMBL/GenBank/DDBJ databases">
        <authorList>
            <person name="King R."/>
        </authorList>
    </citation>
    <scope>NUCLEOTIDE SEQUENCE [LARGE SCALE GENOMIC DNA]</scope>
    <source>
        <strain evidence="3">A3/5</strain>
    </source>
</reference>
<evidence type="ECO:0000313" key="3">
    <source>
        <dbReference type="Proteomes" id="UP000245910"/>
    </source>
</evidence>
<organism evidence="2 3">
    <name type="scientific">Fusarium venenatum</name>
    <dbReference type="NCBI Taxonomy" id="56646"/>
    <lineage>
        <taxon>Eukaryota</taxon>
        <taxon>Fungi</taxon>
        <taxon>Dikarya</taxon>
        <taxon>Ascomycota</taxon>
        <taxon>Pezizomycotina</taxon>
        <taxon>Sordariomycetes</taxon>
        <taxon>Hypocreomycetidae</taxon>
        <taxon>Hypocreales</taxon>
        <taxon>Nectriaceae</taxon>
        <taxon>Fusarium</taxon>
    </lineage>
</organism>